<proteinExistence type="inferred from homology"/>
<evidence type="ECO:0000256" key="1">
    <source>
        <dbReference type="ARBA" id="ARBA00006739"/>
    </source>
</evidence>
<dbReference type="GO" id="GO:0016787">
    <property type="term" value="F:hydrolase activity"/>
    <property type="evidence" value="ECO:0007669"/>
    <property type="project" value="UniProtKB-KW"/>
</dbReference>
<dbReference type="PANTHER" id="PTHR48090">
    <property type="entry name" value="UNDECAPRENYL-PHOSPHATE 4-DEOXY-4-FORMAMIDO-L-ARABINOSE TRANSFERASE-RELATED"/>
    <property type="match status" value="1"/>
</dbReference>
<reference evidence="3" key="1">
    <citation type="submission" date="2021-01" db="EMBL/GenBank/DDBJ databases">
        <title>Whole genome shotgun sequence of Actinoplanes siamensis NBRC 109076.</title>
        <authorList>
            <person name="Komaki H."/>
            <person name="Tamura T."/>
        </authorList>
    </citation>
    <scope>NUCLEOTIDE SEQUENCE</scope>
    <source>
        <strain evidence="3">NBRC 109076</strain>
    </source>
</reference>
<accession>A0A919KA39</accession>
<dbReference type="InterPro" id="IPR050256">
    <property type="entry name" value="Glycosyltransferase_2"/>
</dbReference>
<dbReference type="InterPro" id="IPR029044">
    <property type="entry name" value="Nucleotide-diphossugar_trans"/>
</dbReference>
<keyword evidence="4" id="KW-1185">Reference proteome</keyword>
<gene>
    <name evidence="3" type="ORF">Asi03nite_01530</name>
</gene>
<dbReference type="PANTHER" id="PTHR48090:SF7">
    <property type="entry name" value="RFBJ PROTEIN"/>
    <property type="match status" value="1"/>
</dbReference>
<dbReference type="EMBL" id="BOMW01000002">
    <property type="protein sequence ID" value="GIF02615.1"/>
    <property type="molecule type" value="Genomic_DNA"/>
</dbReference>
<feature type="domain" description="Glycosyltransferase 2-like" evidence="2">
    <location>
        <begin position="4"/>
        <end position="154"/>
    </location>
</feature>
<protein>
    <submittedName>
        <fullName evidence="3">Glycosyl hydrolase</fullName>
    </submittedName>
</protein>
<dbReference type="SUPFAM" id="SSF53448">
    <property type="entry name" value="Nucleotide-diphospho-sugar transferases"/>
    <property type="match status" value="1"/>
</dbReference>
<evidence type="ECO:0000313" key="3">
    <source>
        <dbReference type="EMBL" id="GIF02615.1"/>
    </source>
</evidence>
<keyword evidence="3" id="KW-0378">Hydrolase</keyword>
<dbReference type="InterPro" id="IPR001173">
    <property type="entry name" value="Glyco_trans_2-like"/>
</dbReference>
<evidence type="ECO:0000259" key="2">
    <source>
        <dbReference type="Pfam" id="PF00535"/>
    </source>
</evidence>
<comment type="caution">
    <text evidence="3">The sequence shown here is derived from an EMBL/GenBank/DDBJ whole genome shotgun (WGS) entry which is preliminary data.</text>
</comment>
<organism evidence="3 4">
    <name type="scientific">Actinoplanes siamensis</name>
    <dbReference type="NCBI Taxonomy" id="1223317"/>
    <lineage>
        <taxon>Bacteria</taxon>
        <taxon>Bacillati</taxon>
        <taxon>Actinomycetota</taxon>
        <taxon>Actinomycetes</taxon>
        <taxon>Micromonosporales</taxon>
        <taxon>Micromonosporaceae</taxon>
        <taxon>Actinoplanes</taxon>
    </lineage>
</organism>
<comment type="similarity">
    <text evidence="1">Belongs to the glycosyltransferase 2 family.</text>
</comment>
<dbReference type="Proteomes" id="UP000629619">
    <property type="component" value="Unassembled WGS sequence"/>
</dbReference>
<dbReference type="AlphaFoldDB" id="A0A919KA39"/>
<dbReference type="Gene3D" id="3.90.550.10">
    <property type="entry name" value="Spore Coat Polysaccharide Biosynthesis Protein SpsA, Chain A"/>
    <property type="match status" value="1"/>
</dbReference>
<dbReference type="Pfam" id="PF00535">
    <property type="entry name" value="Glycos_transf_2"/>
    <property type="match status" value="1"/>
</dbReference>
<name>A0A919KA39_9ACTN</name>
<sequence>MTDVVLPCLNEAAALPDLLRRMPDGFRAIVADNGSADGSPEIARSHGARVVVVPERGYGAAVHAGLLAADPAGGVVCVMDADGSFDPADLPRLAEPVLAGEADLTCGRRRPTEARAWPLHARLGNAVLARRIRRDTGVAVHDIAPMRAARRDALLGLGLRDRRFGYPLELLLAAARDGWRIAELDVAYHPRAAGTRSKVTGTVRGTLRAVADMRAVLAR</sequence>
<evidence type="ECO:0000313" key="4">
    <source>
        <dbReference type="Proteomes" id="UP000629619"/>
    </source>
</evidence>
<dbReference type="CDD" id="cd04179">
    <property type="entry name" value="DPM_DPG-synthase_like"/>
    <property type="match status" value="1"/>
</dbReference>